<keyword evidence="2" id="KW-1185">Reference proteome</keyword>
<dbReference type="Proteomes" id="UP001642409">
    <property type="component" value="Unassembled WGS sequence"/>
</dbReference>
<sequence length="279" mass="32681">MIFSCCNQQFTKFVSENFEVQQPIDRYSAIYGTSSGKLYLYNYFSFKSKYLANINQVINTITNHQNECYIGTKQGNIFVIRIQQQQSSKPLLIGSMNSSIQKLYIQGYGINRKLFALNSQNMLYCYELDTVRSSFIQQNLISELQLKIAQEQEHSDISQELLCIDGITPTFIKQFKSKPIYFHGFENILAICCCDGNIKLYSLITNQLIFIYNYKIGIPMCCYIHQQMNQNQIQIFCEIGFQTGEVVSLNVNKQSSQKIRFWKRKYSYGRWNCFFLFTM</sequence>
<dbReference type="InterPro" id="IPR015943">
    <property type="entry name" value="WD40/YVTN_repeat-like_dom_sf"/>
</dbReference>
<dbReference type="Gene3D" id="2.130.10.10">
    <property type="entry name" value="YVTN repeat-like/Quinoprotein amine dehydrogenase"/>
    <property type="match status" value="1"/>
</dbReference>
<proteinExistence type="predicted"/>
<dbReference type="SUPFAM" id="SSF50978">
    <property type="entry name" value="WD40 repeat-like"/>
    <property type="match status" value="1"/>
</dbReference>
<organism evidence="1 2">
    <name type="scientific">Hexamita inflata</name>
    <dbReference type="NCBI Taxonomy" id="28002"/>
    <lineage>
        <taxon>Eukaryota</taxon>
        <taxon>Metamonada</taxon>
        <taxon>Diplomonadida</taxon>
        <taxon>Hexamitidae</taxon>
        <taxon>Hexamitinae</taxon>
        <taxon>Hexamita</taxon>
    </lineage>
</organism>
<name>A0ABP1LY15_9EUKA</name>
<protein>
    <submittedName>
        <fullName evidence="1">Uncharacterized protein</fullName>
    </submittedName>
</protein>
<gene>
    <name evidence="1" type="ORF">HINF_LOCUS67905</name>
</gene>
<dbReference type="InterPro" id="IPR036322">
    <property type="entry name" value="WD40_repeat_dom_sf"/>
</dbReference>
<accession>A0ABP1LY15</accession>
<comment type="caution">
    <text evidence="1">The sequence shown here is derived from an EMBL/GenBank/DDBJ whole genome shotgun (WGS) entry which is preliminary data.</text>
</comment>
<reference evidence="1 2" key="1">
    <citation type="submission" date="2024-07" db="EMBL/GenBank/DDBJ databases">
        <authorList>
            <person name="Akdeniz Z."/>
        </authorList>
    </citation>
    <scope>NUCLEOTIDE SEQUENCE [LARGE SCALE GENOMIC DNA]</scope>
</reference>
<evidence type="ECO:0000313" key="1">
    <source>
        <dbReference type="EMBL" id="CAL6095348.1"/>
    </source>
</evidence>
<evidence type="ECO:0000313" key="2">
    <source>
        <dbReference type="Proteomes" id="UP001642409"/>
    </source>
</evidence>
<dbReference type="EMBL" id="CAXDID020000475">
    <property type="protein sequence ID" value="CAL6095348.1"/>
    <property type="molecule type" value="Genomic_DNA"/>
</dbReference>